<protein>
    <submittedName>
        <fullName evidence="1">Demethylmenaquinone methyltransferase</fullName>
    </submittedName>
</protein>
<sequence length="328" mass="35178">MPQLHPRRSLTDVLSPSNGALPAALVALHSVLTDADNPYRVIQWLQRSRTAQLLARIEGGRRDCDVKRSTSLLRSVIAAGSGWCMALIEYDEADAAAFQATRHLGDGALGAWREAITRYLDPQPGMRLLDLGCGTGSWSQAFQTWWPATDVLAVEPSPAMRDRAVVAPVLAGDAADIPAGDASIDAVWLSTVVHHIPDLPAAAREIRRVAKPGAPVFIRSAFPGRHEGINLCRFWPETITALNDNYPSVATIEAAFATSGFTTAGLEPVAQVSAPSLPEAATGLRREAHTLLQLINDDAYAKGLERLHAAARTATGPLIDVLDLLVLR</sequence>
<dbReference type="GO" id="GO:0032259">
    <property type="term" value="P:methylation"/>
    <property type="evidence" value="ECO:0007669"/>
    <property type="project" value="UniProtKB-KW"/>
</dbReference>
<evidence type="ECO:0000313" key="1">
    <source>
        <dbReference type="EMBL" id="RAO33939.1"/>
    </source>
</evidence>
<accession>A0A328NMG9</accession>
<dbReference type="Gene3D" id="3.40.50.150">
    <property type="entry name" value="Vaccinia Virus protein VP39"/>
    <property type="match status" value="1"/>
</dbReference>
<dbReference type="Proteomes" id="UP000249419">
    <property type="component" value="Unassembled WGS sequence"/>
</dbReference>
<gene>
    <name evidence="1" type="ORF">PSN13_02806</name>
</gene>
<proteinExistence type="predicted"/>
<dbReference type="AlphaFoldDB" id="A0A328NMG9"/>
<keyword evidence="1" id="KW-0489">Methyltransferase</keyword>
<comment type="caution">
    <text evidence="1">The sequence shown here is derived from an EMBL/GenBank/DDBJ whole genome shotgun (WGS) entry which is preliminary data.</text>
</comment>
<reference evidence="1 2" key="1">
    <citation type="submission" date="2018-03" db="EMBL/GenBank/DDBJ databases">
        <title>Defining the species Micromonospora saelicesensis and Micromonospora noduli under the framework of genomics.</title>
        <authorList>
            <person name="Riesco R."/>
            <person name="Trujillo M.E."/>
        </authorList>
    </citation>
    <scope>NUCLEOTIDE SEQUENCE [LARGE SCALE GENOMIC DNA]</scope>
    <source>
        <strain evidence="1 2">PSN13</strain>
    </source>
</reference>
<dbReference type="InterPro" id="IPR029063">
    <property type="entry name" value="SAM-dependent_MTases_sf"/>
</dbReference>
<dbReference type="CDD" id="cd02440">
    <property type="entry name" value="AdoMet_MTases"/>
    <property type="match status" value="1"/>
</dbReference>
<dbReference type="PANTHER" id="PTHR43591:SF24">
    <property type="entry name" value="2-METHOXY-6-POLYPRENYL-1,4-BENZOQUINOL METHYLASE, MITOCHONDRIAL"/>
    <property type="match status" value="1"/>
</dbReference>
<dbReference type="EMBL" id="PYAG01000012">
    <property type="protein sequence ID" value="RAO33939.1"/>
    <property type="molecule type" value="Genomic_DNA"/>
</dbReference>
<name>A0A328NMG9_9ACTN</name>
<dbReference type="Pfam" id="PF13489">
    <property type="entry name" value="Methyltransf_23"/>
    <property type="match status" value="1"/>
</dbReference>
<evidence type="ECO:0000313" key="2">
    <source>
        <dbReference type="Proteomes" id="UP000249419"/>
    </source>
</evidence>
<dbReference type="PANTHER" id="PTHR43591">
    <property type="entry name" value="METHYLTRANSFERASE"/>
    <property type="match status" value="1"/>
</dbReference>
<keyword evidence="1" id="KW-0808">Transferase</keyword>
<organism evidence="1 2">
    <name type="scientific">Micromonospora saelicesensis</name>
    <dbReference type="NCBI Taxonomy" id="285676"/>
    <lineage>
        <taxon>Bacteria</taxon>
        <taxon>Bacillati</taxon>
        <taxon>Actinomycetota</taxon>
        <taxon>Actinomycetes</taxon>
        <taxon>Micromonosporales</taxon>
        <taxon>Micromonosporaceae</taxon>
        <taxon>Micromonospora</taxon>
    </lineage>
</organism>
<dbReference type="SUPFAM" id="SSF53335">
    <property type="entry name" value="S-adenosyl-L-methionine-dependent methyltransferases"/>
    <property type="match status" value="1"/>
</dbReference>
<dbReference type="GO" id="GO:0008757">
    <property type="term" value="F:S-adenosylmethionine-dependent methyltransferase activity"/>
    <property type="evidence" value="ECO:0007669"/>
    <property type="project" value="InterPro"/>
</dbReference>